<evidence type="ECO:0000313" key="2">
    <source>
        <dbReference type="Proteomes" id="UP000027135"/>
    </source>
</evidence>
<dbReference type="InParanoid" id="A0A067QY65"/>
<gene>
    <name evidence="1" type="ORF">L798_10635</name>
</gene>
<accession>A0A067QY65</accession>
<dbReference type="OrthoDB" id="10257301at2759"/>
<protein>
    <submittedName>
        <fullName evidence="1">Pre-mRNA-processing factor 17</fullName>
    </submittedName>
</protein>
<proteinExistence type="predicted"/>
<organism evidence="1 2">
    <name type="scientific">Zootermopsis nevadensis</name>
    <name type="common">Dampwood termite</name>
    <dbReference type="NCBI Taxonomy" id="136037"/>
    <lineage>
        <taxon>Eukaryota</taxon>
        <taxon>Metazoa</taxon>
        <taxon>Ecdysozoa</taxon>
        <taxon>Arthropoda</taxon>
        <taxon>Hexapoda</taxon>
        <taxon>Insecta</taxon>
        <taxon>Pterygota</taxon>
        <taxon>Neoptera</taxon>
        <taxon>Polyneoptera</taxon>
        <taxon>Dictyoptera</taxon>
        <taxon>Blattodea</taxon>
        <taxon>Blattoidea</taxon>
        <taxon>Termitoidae</taxon>
        <taxon>Termopsidae</taxon>
        <taxon>Zootermopsis</taxon>
    </lineage>
</organism>
<reference evidence="1 2" key="1">
    <citation type="journal article" date="2014" name="Nat. Commun.">
        <title>Molecular traces of alternative social organization in a termite genome.</title>
        <authorList>
            <person name="Terrapon N."/>
            <person name="Li C."/>
            <person name="Robertson H.M."/>
            <person name="Ji L."/>
            <person name="Meng X."/>
            <person name="Booth W."/>
            <person name="Chen Z."/>
            <person name="Childers C.P."/>
            <person name="Glastad K.M."/>
            <person name="Gokhale K."/>
            <person name="Gowin J."/>
            <person name="Gronenberg W."/>
            <person name="Hermansen R.A."/>
            <person name="Hu H."/>
            <person name="Hunt B.G."/>
            <person name="Huylmans A.K."/>
            <person name="Khalil S.M."/>
            <person name="Mitchell R.D."/>
            <person name="Munoz-Torres M.C."/>
            <person name="Mustard J.A."/>
            <person name="Pan H."/>
            <person name="Reese J.T."/>
            <person name="Scharf M.E."/>
            <person name="Sun F."/>
            <person name="Vogel H."/>
            <person name="Xiao J."/>
            <person name="Yang W."/>
            <person name="Yang Z."/>
            <person name="Yang Z."/>
            <person name="Zhou J."/>
            <person name="Zhu J."/>
            <person name="Brent C.S."/>
            <person name="Elsik C.G."/>
            <person name="Goodisman M.A."/>
            <person name="Liberles D.A."/>
            <person name="Roe R.M."/>
            <person name="Vargo E.L."/>
            <person name="Vilcinskas A."/>
            <person name="Wang J."/>
            <person name="Bornberg-Bauer E."/>
            <person name="Korb J."/>
            <person name="Zhang G."/>
            <person name="Liebig J."/>
        </authorList>
    </citation>
    <scope>NUCLEOTIDE SEQUENCE [LARGE SCALE GENOMIC DNA]</scope>
    <source>
        <tissue evidence="1">Whole organism</tissue>
    </source>
</reference>
<dbReference type="InterPro" id="IPR015943">
    <property type="entry name" value="WD40/YVTN_repeat-like_dom_sf"/>
</dbReference>
<evidence type="ECO:0000313" key="1">
    <source>
        <dbReference type="EMBL" id="KDR15257.1"/>
    </source>
</evidence>
<dbReference type="STRING" id="136037.A0A067QY65"/>
<dbReference type="eggNOG" id="KOG0282">
    <property type="taxonomic scope" value="Eukaryota"/>
</dbReference>
<dbReference type="Proteomes" id="UP000027135">
    <property type="component" value="Unassembled WGS sequence"/>
</dbReference>
<name>A0A067QY65_ZOONE</name>
<keyword evidence="2" id="KW-1185">Reference proteome</keyword>
<sequence length="117" mass="13192">METYFCFVATEGLSSLESLPPLRWDIRVVTKYIADPTMHSMPAATPSTNQMWLACQSMDNIIIFSSLNRFEMNHKKTFSRHVVAGYACTLDFSPDMRCGAVRCRELLAKSSAMKISS</sequence>
<dbReference type="Gene3D" id="2.130.10.10">
    <property type="entry name" value="YVTN repeat-like/Quinoprotein amine dehydrogenase"/>
    <property type="match status" value="1"/>
</dbReference>
<dbReference type="EMBL" id="KK852836">
    <property type="protein sequence ID" value="KDR15257.1"/>
    <property type="molecule type" value="Genomic_DNA"/>
</dbReference>
<dbReference type="GO" id="GO:0071013">
    <property type="term" value="C:catalytic step 2 spliceosome"/>
    <property type="evidence" value="ECO:0007669"/>
    <property type="project" value="InterPro"/>
</dbReference>
<dbReference type="PANTHER" id="PTHR43979">
    <property type="entry name" value="PRE-MRNA-PROCESSING FACTOR 17"/>
    <property type="match status" value="1"/>
</dbReference>
<dbReference type="InterPro" id="IPR032847">
    <property type="entry name" value="PRPF17"/>
</dbReference>
<dbReference type="AlphaFoldDB" id="A0A067QY65"/>
<dbReference type="GO" id="GO:0000398">
    <property type="term" value="P:mRNA splicing, via spliceosome"/>
    <property type="evidence" value="ECO:0007669"/>
    <property type="project" value="InterPro"/>
</dbReference>
<dbReference type="GO" id="GO:0003729">
    <property type="term" value="F:mRNA binding"/>
    <property type="evidence" value="ECO:0007669"/>
    <property type="project" value="TreeGrafter"/>
</dbReference>
<dbReference type="PANTHER" id="PTHR43979:SF1">
    <property type="entry name" value="PRE-MRNA-PROCESSING FACTOR 17"/>
    <property type="match status" value="1"/>
</dbReference>